<dbReference type="Pfam" id="PF16459">
    <property type="entry name" value="Phage_TAC_13"/>
    <property type="match status" value="1"/>
</dbReference>
<proteinExistence type="predicted"/>
<dbReference type="AlphaFoldDB" id="A0A336ICS1"/>
<evidence type="ECO:0000313" key="2">
    <source>
        <dbReference type="Proteomes" id="UP000255518"/>
    </source>
</evidence>
<dbReference type="EMBL" id="UGKT01000001">
    <property type="protein sequence ID" value="STT05498.1"/>
    <property type="molecule type" value="Genomic_DNA"/>
</dbReference>
<gene>
    <name evidence="1" type="ORF">NCTC13443_05434</name>
</gene>
<name>A0A336ICS1_KLEPN</name>
<dbReference type="RefSeq" id="WP_040174785.1">
    <property type="nucleotide sequence ID" value="NZ_AP026912.1"/>
</dbReference>
<protein>
    <submittedName>
        <fullName evidence="1">Uncharacterized protein</fullName>
    </submittedName>
</protein>
<accession>A0A336ICS1</accession>
<organism evidence="1 2">
    <name type="scientific">Klebsiella pneumoniae</name>
    <dbReference type="NCBI Taxonomy" id="573"/>
    <lineage>
        <taxon>Bacteria</taxon>
        <taxon>Pseudomonadati</taxon>
        <taxon>Pseudomonadota</taxon>
        <taxon>Gammaproteobacteria</taxon>
        <taxon>Enterobacterales</taxon>
        <taxon>Enterobacteriaceae</taxon>
        <taxon>Klebsiella/Raoultella group</taxon>
        <taxon>Klebsiella</taxon>
        <taxon>Klebsiella pneumoniae complex</taxon>
    </lineage>
</organism>
<evidence type="ECO:0000313" key="1">
    <source>
        <dbReference type="EMBL" id="STT05498.1"/>
    </source>
</evidence>
<dbReference type="Proteomes" id="UP000255518">
    <property type="component" value="Unassembled WGS sequence"/>
</dbReference>
<sequence>MQLTLDTLKETGAFTGRPVEKEIKWKGRDGKEHKVTAYVRPVGYHSTKVDLLASKGKVDPVAGRIAAHICDAEGNPIFTEADILGTASEDRGALDGPIVIALLVAIQEVNELGKTTS</sequence>
<dbReference type="InterPro" id="IPR024410">
    <property type="entry name" value="Phage_TAC_12"/>
</dbReference>
<reference evidence="1 2" key="1">
    <citation type="submission" date="2018-06" db="EMBL/GenBank/DDBJ databases">
        <authorList>
            <consortium name="Pathogen Informatics"/>
            <person name="Doyle S."/>
        </authorList>
    </citation>
    <scope>NUCLEOTIDE SEQUENCE [LARGE SCALE GENOMIC DNA]</scope>
    <source>
        <strain evidence="1 2">NCTC13443</strain>
    </source>
</reference>